<dbReference type="InterPro" id="IPR007694">
    <property type="entry name" value="DNA_helicase_DnaB-like_C"/>
</dbReference>
<protein>
    <submittedName>
        <fullName evidence="2">DnaB-like helicase C-terminal domain-containing protein</fullName>
    </submittedName>
</protein>
<dbReference type="EMBL" id="JBHSBC010000009">
    <property type="protein sequence ID" value="MFC3980494.1"/>
    <property type="molecule type" value="Genomic_DNA"/>
</dbReference>
<dbReference type="PANTHER" id="PTHR30153:SF2">
    <property type="entry name" value="REPLICATIVE DNA HELICASE"/>
    <property type="match status" value="1"/>
</dbReference>
<dbReference type="InterPro" id="IPR027417">
    <property type="entry name" value="P-loop_NTPase"/>
</dbReference>
<dbReference type="PROSITE" id="PS51199">
    <property type="entry name" value="SF4_HELICASE"/>
    <property type="match status" value="1"/>
</dbReference>
<sequence length="296" mass="31897">MPYDPAPASVREEFHGLLEHLDAVRSRPSGRVLTGITDLDALLVSLSPGTLSVVASRPGVGSTTLLLAFCRGAALTDDTPTLLVSYESSRRDLLTRIASAEARVSRHAIRRGTLHDIDRDRLAQVTPRIAEAPLFLATPADWTLGELSARITRACTDEPAARLVAVDGLRHIRPDTRGGTHEQEIAETVQTLKALAVRLEVPIIVSTDLDLPSEAGSNRPPDMYTDLCAPVARTADLVVLVHRDDAAERESSRAGEADLIVAKDRNGPTALVTVAFQGHYGRFVDMPHDVDVPPHG</sequence>
<keyword evidence="3" id="KW-1185">Reference proteome</keyword>
<dbReference type="Pfam" id="PF03796">
    <property type="entry name" value="DnaB_C"/>
    <property type="match status" value="1"/>
</dbReference>
<comment type="caution">
    <text evidence="2">The sequence shown here is derived from an EMBL/GenBank/DDBJ whole genome shotgun (WGS) entry which is preliminary data.</text>
</comment>
<evidence type="ECO:0000259" key="1">
    <source>
        <dbReference type="PROSITE" id="PS51199"/>
    </source>
</evidence>
<dbReference type="RefSeq" id="WP_386189549.1">
    <property type="nucleotide sequence ID" value="NZ_JBHSBC010000009.1"/>
</dbReference>
<dbReference type="PANTHER" id="PTHR30153">
    <property type="entry name" value="REPLICATIVE DNA HELICASE DNAB"/>
    <property type="match status" value="1"/>
</dbReference>
<accession>A0ABV8EY28</accession>
<reference evidence="3" key="1">
    <citation type="journal article" date="2019" name="Int. J. Syst. Evol. Microbiol.">
        <title>The Global Catalogue of Microorganisms (GCM) 10K type strain sequencing project: providing services to taxonomists for standard genome sequencing and annotation.</title>
        <authorList>
            <consortium name="The Broad Institute Genomics Platform"/>
            <consortium name="The Broad Institute Genome Sequencing Center for Infectious Disease"/>
            <person name="Wu L."/>
            <person name="Ma J."/>
        </authorList>
    </citation>
    <scope>NUCLEOTIDE SEQUENCE [LARGE SCALE GENOMIC DNA]</scope>
    <source>
        <strain evidence="3">TBRC 7912</strain>
    </source>
</reference>
<feature type="domain" description="SF4 helicase" evidence="1">
    <location>
        <begin position="25"/>
        <end position="290"/>
    </location>
</feature>
<evidence type="ECO:0000313" key="2">
    <source>
        <dbReference type="EMBL" id="MFC3980494.1"/>
    </source>
</evidence>
<name>A0ABV8EY28_9ACTN</name>
<dbReference type="Proteomes" id="UP001595698">
    <property type="component" value="Unassembled WGS sequence"/>
</dbReference>
<dbReference type="SUPFAM" id="SSF52540">
    <property type="entry name" value="P-loop containing nucleoside triphosphate hydrolases"/>
    <property type="match status" value="1"/>
</dbReference>
<dbReference type="Gene3D" id="3.40.50.300">
    <property type="entry name" value="P-loop containing nucleotide triphosphate hydrolases"/>
    <property type="match status" value="1"/>
</dbReference>
<gene>
    <name evidence="2" type="ORF">ACFOYY_10195</name>
</gene>
<organism evidence="2 3">
    <name type="scientific">Streptosporangium jomthongense</name>
    <dbReference type="NCBI Taxonomy" id="1193683"/>
    <lineage>
        <taxon>Bacteria</taxon>
        <taxon>Bacillati</taxon>
        <taxon>Actinomycetota</taxon>
        <taxon>Actinomycetes</taxon>
        <taxon>Streptosporangiales</taxon>
        <taxon>Streptosporangiaceae</taxon>
        <taxon>Streptosporangium</taxon>
    </lineage>
</organism>
<proteinExistence type="predicted"/>
<evidence type="ECO:0000313" key="3">
    <source>
        <dbReference type="Proteomes" id="UP001595698"/>
    </source>
</evidence>